<dbReference type="InterPro" id="IPR043502">
    <property type="entry name" value="DNA/RNA_pol_sf"/>
</dbReference>
<protein>
    <recommendedName>
        <fullName evidence="2">ribonuclease H</fullName>
        <ecNumber evidence="2">3.1.26.4</ecNumber>
    </recommendedName>
</protein>
<name>A0ABD0RP54_CIRMR</name>
<evidence type="ECO:0000256" key="9">
    <source>
        <dbReference type="ARBA" id="ARBA00023125"/>
    </source>
</evidence>
<comment type="caution">
    <text evidence="14">The sequence shown here is derived from an EMBL/GenBank/DDBJ whole genome shotgun (WGS) entry which is preliminary data.</text>
</comment>
<dbReference type="CDD" id="cd09275">
    <property type="entry name" value="RNase_HI_RT_DIRS1"/>
    <property type="match status" value="1"/>
</dbReference>
<dbReference type="SUPFAM" id="SSF47823">
    <property type="entry name" value="lambda integrase-like, N-terminal domain"/>
    <property type="match status" value="1"/>
</dbReference>
<dbReference type="AlphaFoldDB" id="A0ABD0RP54"/>
<evidence type="ECO:0000256" key="6">
    <source>
        <dbReference type="ARBA" id="ARBA00022759"/>
    </source>
</evidence>
<evidence type="ECO:0000256" key="10">
    <source>
        <dbReference type="ARBA" id="ARBA00023172"/>
    </source>
</evidence>
<dbReference type="InterPro" id="IPR043128">
    <property type="entry name" value="Rev_trsase/Diguanyl_cyclase"/>
</dbReference>
<feature type="domain" description="Reverse transcriptase" evidence="12">
    <location>
        <begin position="308"/>
        <end position="443"/>
    </location>
</feature>
<dbReference type="Gene3D" id="1.10.150.130">
    <property type="match status" value="1"/>
</dbReference>
<dbReference type="InterPro" id="IPR000477">
    <property type="entry name" value="RT_dom"/>
</dbReference>
<dbReference type="PANTHER" id="PTHR35617:SF3">
    <property type="entry name" value="CORE-BINDING (CB) DOMAIN-CONTAINING PROTEIN"/>
    <property type="match status" value="1"/>
</dbReference>
<organism evidence="14 15">
    <name type="scientific">Cirrhinus mrigala</name>
    <name type="common">Mrigala</name>
    <dbReference type="NCBI Taxonomy" id="683832"/>
    <lineage>
        <taxon>Eukaryota</taxon>
        <taxon>Metazoa</taxon>
        <taxon>Chordata</taxon>
        <taxon>Craniata</taxon>
        <taxon>Vertebrata</taxon>
        <taxon>Euteleostomi</taxon>
        <taxon>Actinopterygii</taxon>
        <taxon>Neopterygii</taxon>
        <taxon>Teleostei</taxon>
        <taxon>Ostariophysi</taxon>
        <taxon>Cypriniformes</taxon>
        <taxon>Cyprinidae</taxon>
        <taxon>Labeoninae</taxon>
        <taxon>Labeonini</taxon>
        <taxon>Cirrhinus</taxon>
    </lineage>
</organism>
<keyword evidence="5" id="KW-0540">Nuclease</keyword>
<dbReference type="EMBL" id="JAMKFB020000002">
    <property type="protein sequence ID" value="KAL0199608.1"/>
    <property type="molecule type" value="Genomic_DNA"/>
</dbReference>
<evidence type="ECO:0000256" key="7">
    <source>
        <dbReference type="ARBA" id="ARBA00022801"/>
    </source>
</evidence>
<dbReference type="Pfam" id="PF00078">
    <property type="entry name" value="RVT_1"/>
    <property type="match status" value="1"/>
</dbReference>
<evidence type="ECO:0000256" key="3">
    <source>
        <dbReference type="ARBA" id="ARBA00022679"/>
    </source>
</evidence>
<evidence type="ECO:0000256" key="1">
    <source>
        <dbReference type="ARBA" id="ARBA00010879"/>
    </source>
</evidence>
<feature type="region of interest" description="Disordered" evidence="11">
    <location>
        <begin position="80"/>
        <end position="119"/>
    </location>
</feature>
<dbReference type="InterPro" id="IPR010998">
    <property type="entry name" value="Integrase_recombinase_N"/>
</dbReference>
<dbReference type="Gene3D" id="3.10.10.10">
    <property type="entry name" value="HIV Type 1 Reverse Transcriptase, subunit A, domain 1"/>
    <property type="match status" value="1"/>
</dbReference>
<evidence type="ECO:0000313" key="15">
    <source>
        <dbReference type="Proteomes" id="UP001529510"/>
    </source>
</evidence>
<dbReference type="CDD" id="cd03714">
    <property type="entry name" value="RT_DIRS1"/>
    <property type="match status" value="1"/>
</dbReference>
<dbReference type="PANTHER" id="PTHR35617">
    <property type="entry name" value="PHAGE_INTEGRASE DOMAIN-CONTAINING PROTEIN"/>
    <property type="match status" value="1"/>
</dbReference>
<dbReference type="InterPro" id="IPR041373">
    <property type="entry name" value="RT_RNaseH"/>
</dbReference>
<reference evidence="14 15" key="1">
    <citation type="submission" date="2024-05" db="EMBL/GenBank/DDBJ databases">
        <title>Genome sequencing and assembly of Indian major carp, Cirrhinus mrigala (Hamilton, 1822).</title>
        <authorList>
            <person name="Mohindra V."/>
            <person name="Chowdhury L.M."/>
            <person name="Lal K."/>
            <person name="Jena J.K."/>
        </authorList>
    </citation>
    <scope>NUCLEOTIDE SEQUENCE [LARGE SCALE GENOMIC DNA]</scope>
    <source>
        <strain evidence="14">CM1030</strain>
        <tissue evidence="14">Blood</tissue>
    </source>
</reference>
<evidence type="ECO:0000256" key="11">
    <source>
        <dbReference type="SAM" id="MobiDB-lite"/>
    </source>
</evidence>
<dbReference type="Proteomes" id="UP001529510">
    <property type="component" value="Unassembled WGS sequence"/>
</dbReference>
<evidence type="ECO:0000256" key="2">
    <source>
        <dbReference type="ARBA" id="ARBA00012180"/>
    </source>
</evidence>
<dbReference type="EC" id="3.1.26.4" evidence="2"/>
<keyword evidence="10" id="KW-0233">DNA recombination</keyword>
<evidence type="ECO:0000259" key="13">
    <source>
        <dbReference type="Pfam" id="PF17917"/>
    </source>
</evidence>
<keyword evidence="9" id="KW-0238">DNA-binding</keyword>
<dbReference type="SUPFAM" id="SSF56349">
    <property type="entry name" value="DNA breaking-rejoining enzymes"/>
    <property type="match status" value="1"/>
</dbReference>
<accession>A0ABD0RP54</accession>
<keyword evidence="3" id="KW-0808">Transferase</keyword>
<dbReference type="GO" id="GO:0004523">
    <property type="term" value="F:RNA-DNA hybrid ribonuclease activity"/>
    <property type="evidence" value="ECO:0007669"/>
    <property type="project" value="UniProtKB-EC"/>
</dbReference>
<comment type="similarity">
    <text evidence="1">Belongs to the beta type-B retroviral polymerase family. HERV class-II K(HML-2) pol subfamily.</text>
</comment>
<dbReference type="Gene3D" id="1.10.443.10">
    <property type="entry name" value="Intergrase catalytic core"/>
    <property type="match status" value="1"/>
</dbReference>
<keyword evidence="4" id="KW-0548">Nucleotidyltransferase</keyword>
<proteinExistence type="inferred from homology"/>
<dbReference type="InterPro" id="IPR011010">
    <property type="entry name" value="DNA_brk_join_enz"/>
</dbReference>
<evidence type="ECO:0000256" key="8">
    <source>
        <dbReference type="ARBA" id="ARBA00022918"/>
    </source>
</evidence>
<dbReference type="GO" id="GO:0003677">
    <property type="term" value="F:DNA binding"/>
    <property type="evidence" value="ECO:0007669"/>
    <property type="project" value="UniProtKB-KW"/>
</dbReference>
<keyword evidence="15" id="KW-1185">Reference proteome</keyword>
<feature type="region of interest" description="Disordered" evidence="11">
    <location>
        <begin position="761"/>
        <end position="801"/>
    </location>
</feature>
<dbReference type="SUPFAM" id="SSF56672">
    <property type="entry name" value="DNA/RNA polymerases"/>
    <property type="match status" value="1"/>
</dbReference>
<feature type="non-terminal residue" evidence="14">
    <location>
        <position position="1082"/>
    </location>
</feature>
<dbReference type="Pfam" id="PF17917">
    <property type="entry name" value="RT_RNaseH"/>
    <property type="match status" value="1"/>
</dbReference>
<evidence type="ECO:0000259" key="12">
    <source>
        <dbReference type="Pfam" id="PF00078"/>
    </source>
</evidence>
<sequence>MPFHPCSSGCGGFLSPSDGHDHCMLCLGRAHAEAAFVGSSCPYCESMIAGALQVTSDAPHPGPPTAGTEAAVMGAEGDLGIAMEDNPPGTSSRTSHSPARSVPRVDPPQSGLDFSFGAPEGDEISVAASEGGLSLSDAEGSTGLPPSGFMAQSEAEAEMAAVLARAAKSFGLERSRLDDWFLGTLHGNISTLVDATSSPSPALMHRAGVQEDLCHRSPAEAGPRNKTTSPRAYCQGYPGCCPLGATPAESGGVVVASHSVTMAGQDDSARLCDSVRQASAQVHRRLPIEPVPPAEMKKGFYSPYFIVPKKDGGLRPILDLRVLPFKMLTVRHSHVCSLLTCVQQQDWFTTIDLKDAYFHVSILPRHRPFLRFAYEGRAYQYKVLPFGLSLVAEAALAPLREQAIRILNYLDDWLILAQSQELVCEHRDQMLRHLARLGLRLSPVQSISFLGVDAPFIRPRSVNAELLELLQAQDSGPTETISEAPGAFRIRSRGHAARITSHETASAWALRHGTHRVAITPICRRLFSPWSDLVFLWAGVPLGQVSRRVVVTTDASKTGWGAVCNGHAVSGSWLGPRLQWHINCLELLTVLLALRRLRPLIQGKHVLVRIDNAATVAYINRQGGLRSHRMSQLARHLLLWSLQHVKSLCAVHIPGHLNHVTFCGEWRLPPHTVQLIWNRFGEAQIDLFASHESTHCAMWYSLTEAPLGTDALVHSWPRGPRKYAFPPVSLIAQTQSQGGTSSSPHGCPLLAQPDLVHGPHAASISSSLANSPEEGPSFSGAGHNLAAAPRSLEPPHLVPGRDEVEFGDLSPAVIDMITQARAPSTRQLYALKWCVFTRWCASCGEDPQRCGLGAVPSFLQQGLEKRLSASTLKVYMAAVAANHDLVDGRSLGKHNLIIRFLRGARKINPPRPCLIPSWDLSVVLLGLQREPFKPLQSVELGALSMKTALLIALTSLKRVGDLQALLVCDECLEFGPAYSHVVLRPRPGNVPKVPTTPFRDQVVNLAHWIVDAILRAYQAQDVPCPLSVTAHSTRGIAATSALAHSASLADICRAAGWATPNTFARFYSLRMEPVASRVFGDT</sequence>
<dbReference type="GO" id="GO:0003964">
    <property type="term" value="F:RNA-directed DNA polymerase activity"/>
    <property type="evidence" value="ECO:0007669"/>
    <property type="project" value="UniProtKB-KW"/>
</dbReference>
<keyword evidence="7" id="KW-0378">Hydrolase</keyword>
<evidence type="ECO:0000256" key="5">
    <source>
        <dbReference type="ARBA" id="ARBA00022722"/>
    </source>
</evidence>
<dbReference type="GO" id="GO:0006310">
    <property type="term" value="P:DNA recombination"/>
    <property type="evidence" value="ECO:0007669"/>
    <property type="project" value="UniProtKB-KW"/>
</dbReference>
<keyword evidence="6" id="KW-0255">Endonuclease</keyword>
<gene>
    <name evidence="14" type="ORF">M9458_002795</name>
</gene>
<dbReference type="Gene3D" id="3.30.70.270">
    <property type="match status" value="1"/>
</dbReference>
<evidence type="ECO:0000256" key="4">
    <source>
        <dbReference type="ARBA" id="ARBA00022695"/>
    </source>
</evidence>
<dbReference type="InterPro" id="IPR013762">
    <property type="entry name" value="Integrase-like_cat_sf"/>
</dbReference>
<feature type="compositionally biased region" description="Polar residues" evidence="11">
    <location>
        <begin position="88"/>
        <end position="98"/>
    </location>
</feature>
<keyword evidence="8" id="KW-0695">RNA-directed DNA polymerase</keyword>
<evidence type="ECO:0000313" key="14">
    <source>
        <dbReference type="EMBL" id="KAL0199608.1"/>
    </source>
</evidence>
<feature type="domain" description="Reverse transcriptase RNase H-like" evidence="13">
    <location>
        <begin position="546"/>
        <end position="634"/>
    </location>
</feature>